<organism evidence="2 3">
    <name type="scientific">Aeromicrobium marinum DSM 15272</name>
    <dbReference type="NCBI Taxonomy" id="585531"/>
    <lineage>
        <taxon>Bacteria</taxon>
        <taxon>Bacillati</taxon>
        <taxon>Actinomycetota</taxon>
        <taxon>Actinomycetes</taxon>
        <taxon>Propionibacteriales</taxon>
        <taxon>Nocardioidaceae</taxon>
        <taxon>Aeromicrobium</taxon>
    </lineage>
</organism>
<accession>E2SF98</accession>
<dbReference type="HOGENOM" id="CLU_1792367_0_0_11"/>
<protein>
    <submittedName>
        <fullName evidence="2">Uncharacterized protein</fullName>
    </submittedName>
</protein>
<dbReference type="RefSeq" id="WP_007079546.1">
    <property type="nucleotide sequence ID" value="NZ_CM001024.1"/>
</dbReference>
<feature type="coiled-coil region" evidence="1">
    <location>
        <begin position="62"/>
        <end position="103"/>
    </location>
</feature>
<evidence type="ECO:0000313" key="2">
    <source>
        <dbReference type="EMBL" id="EFQ82183.1"/>
    </source>
</evidence>
<gene>
    <name evidence="2" type="ORF">HMPREF0063_12707</name>
</gene>
<dbReference type="Proteomes" id="UP000003111">
    <property type="component" value="Unassembled WGS sequence"/>
</dbReference>
<keyword evidence="1" id="KW-0175">Coiled coil</keyword>
<sequence>MRLGGDPQDLRADAQRVRAWADAVDDAAAHVLRTAGVEWRSSAADRFRDQLAERRRTAMAVADDVRRVADEIEALATTLEERQRTLQNLLDQAGRTIEEVQQAVADGAVDVMDAAQGFANDAVEKGQELVGQARDLAGGLGRLL</sequence>
<reference evidence="2" key="1">
    <citation type="submission" date="2010-08" db="EMBL/GenBank/DDBJ databases">
        <authorList>
            <person name="Muzny D."/>
            <person name="Qin X."/>
            <person name="Buhay C."/>
            <person name="Dugan-Rocha S."/>
            <person name="Ding Y."/>
            <person name="Chen G."/>
            <person name="Hawes A."/>
            <person name="Holder M."/>
            <person name="Jhangiani S."/>
            <person name="Johnson A."/>
            <person name="Khan Z."/>
            <person name="Li Z."/>
            <person name="Liu W."/>
            <person name="Liu X."/>
            <person name="Perez L."/>
            <person name="Shen H."/>
            <person name="Wang Q."/>
            <person name="Watt J."/>
            <person name="Xi L."/>
            <person name="Xin Y."/>
            <person name="Zhou J."/>
            <person name="Deng J."/>
            <person name="Jiang H."/>
            <person name="Liu Y."/>
            <person name="Qu J."/>
            <person name="Song X.-Z."/>
            <person name="Zhang L."/>
            <person name="Villasana D."/>
            <person name="Johnson A."/>
            <person name="Liu J."/>
            <person name="Liyanage D."/>
            <person name="Lorensuhewa L."/>
            <person name="Robinson T."/>
            <person name="Song A."/>
            <person name="Song B.-B."/>
            <person name="Dinh H."/>
            <person name="Thornton R."/>
            <person name="Coyle M."/>
            <person name="Francisco L."/>
            <person name="Jackson L."/>
            <person name="Javaid M."/>
            <person name="Korchina V."/>
            <person name="Kovar C."/>
            <person name="Mata R."/>
            <person name="Mathew T."/>
            <person name="Ngo R."/>
            <person name="Nguyen L."/>
            <person name="Nguyen N."/>
            <person name="Okwuonu G."/>
            <person name="Ongeri F."/>
            <person name="Pham C."/>
            <person name="Simmons D."/>
            <person name="Wilczek-Boney K."/>
            <person name="Hale W."/>
            <person name="Jakkamsetti A."/>
            <person name="Pham P."/>
            <person name="Ruth R."/>
            <person name="San Lucas F."/>
            <person name="Warren J."/>
            <person name="Zhang J."/>
            <person name="Zhao Z."/>
            <person name="Zhou C."/>
            <person name="Zhu D."/>
            <person name="Lee S."/>
            <person name="Bess C."/>
            <person name="Blankenburg K."/>
            <person name="Forbes L."/>
            <person name="Fu Q."/>
            <person name="Gubbala S."/>
            <person name="Hirani K."/>
            <person name="Jayaseelan J.C."/>
            <person name="Lara F."/>
            <person name="Munidasa M."/>
            <person name="Palculict T."/>
            <person name="Patil S."/>
            <person name="Pu L.-L."/>
            <person name="Saada N."/>
            <person name="Tang L."/>
            <person name="Weissenberger G."/>
            <person name="Zhu Y."/>
            <person name="Hemphill L."/>
            <person name="Shang Y."/>
            <person name="Youmans B."/>
            <person name="Ayvaz T."/>
            <person name="Ross M."/>
            <person name="Santibanez J."/>
            <person name="Aqrawi P."/>
            <person name="Gross S."/>
            <person name="Joshi V."/>
            <person name="Fowler G."/>
            <person name="Nazareth L."/>
            <person name="Reid J."/>
            <person name="Worley K."/>
            <person name="Petrosino J."/>
            <person name="Highlander S."/>
            <person name="Gibbs R."/>
        </authorList>
    </citation>
    <scope>NUCLEOTIDE SEQUENCE [LARGE SCALE GENOMIC DNA]</scope>
    <source>
        <strain evidence="2">DSM 15272</strain>
    </source>
</reference>
<keyword evidence="3" id="KW-1185">Reference proteome</keyword>
<proteinExistence type="predicted"/>
<dbReference type="Gene3D" id="1.10.287.1060">
    <property type="entry name" value="ESAT-6-like"/>
    <property type="match status" value="1"/>
</dbReference>
<name>E2SF98_9ACTN</name>
<dbReference type="STRING" id="585531.HMPREF0063_12707"/>
<dbReference type="EMBL" id="ACLF03000011">
    <property type="protein sequence ID" value="EFQ82183.1"/>
    <property type="molecule type" value="Genomic_DNA"/>
</dbReference>
<comment type="caution">
    <text evidence="2">The sequence shown here is derived from an EMBL/GenBank/DDBJ whole genome shotgun (WGS) entry which is preliminary data.</text>
</comment>
<evidence type="ECO:0000313" key="3">
    <source>
        <dbReference type="Proteomes" id="UP000003111"/>
    </source>
</evidence>
<dbReference type="AlphaFoldDB" id="E2SF98"/>
<evidence type="ECO:0000256" key="1">
    <source>
        <dbReference type="SAM" id="Coils"/>
    </source>
</evidence>